<dbReference type="RefSeq" id="WP_123395047.1">
    <property type="nucleotide sequence ID" value="NZ_CANQMU010000015.1"/>
</dbReference>
<keyword evidence="4" id="KW-1185">Reference proteome</keyword>
<name>A0A4P7VRJ8_9BACT</name>
<dbReference type="AlphaFoldDB" id="A0A4P7VRJ8"/>
<dbReference type="OrthoDB" id="9799096at2"/>
<dbReference type="PROSITE" id="PS51186">
    <property type="entry name" value="GNAT"/>
    <property type="match status" value="1"/>
</dbReference>
<proteinExistence type="predicted"/>
<dbReference type="KEGG" id="mgod:E7746_00070"/>
<dbReference type="KEGG" id="mgod:E7746_14355"/>
<accession>A0A4P7VRJ8</accession>
<dbReference type="Gene3D" id="3.40.630.30">
    <property type="match status" value="1"/>
</dbReference>
<dbReference type="InterPro" id="IPR016181">
    <property type="entry name" value="Acyl_CoA_acyltransferase"/>
</dbReference>
<dbReference type="Proteomes" id="UP000297031">
    <property type="component" value="Chromosome"/>
</dbReference>
<dbReference type="EMBL" id="CP039393">
    <property type="protein sequence ID" value="QCD36974.1"/>
    <property type="molecule type" value="Genomic_DNA"/>
</dbReference>
<gene>
    <name evidence="2" type="ORF">E7746_00070</name>
    <name evidence="3" type="ORF">E7746_14355</name>
</gene>
<sequence>MKIREVRTDDAKEIAEIYNHYVRTSTVTFDTVIATEEMTRNRIEAIASRYPYYVCEDEGRVVGYAYAHEWKGRGAYHNTLEASAYVLDGMTGRGIGRKLMECLIDDCRKRGFHALIACITTGNEASERMVKSFGFYEASHFREVGYKFGQFLDDSDYELLL</sequence>
<dbReference type="GO" id="GO:0016747">
    <property type="term" value="F:acyltransferase activity, transferring groups other than amino-acyl groups"/>
    <property type="evidence" value="ECO:0007669"/>
    <property type="project" value="InterPro"/>
</dbReference>
<evidence type="ECO:0000313" key="2">
    <source>
        <dbReference type="EMBL" id="QCD34391.1"/>
    </source>
</evidence>
<reference evidence="3 4" key="1">
    <citation type="submission" date="2019-02" db="EMBL/GenBank/DDBJ databases">
        <title>Isolation and identification of novel species under the genus Muribaculum.</title>
        <authorList>
            <person name="Miyake S."/>
            <person name="Ding Y."/>
            <person name="Low A."/>
            <person name="Soh M."/>
            <person name="Seedorf H."/>
        </authorList>
    </citation>
    <scope>NUCLEOTIDE SEQUENCE [LARGE SCALE GENOMIC DNA]</scope>
    <source>
        <strain evidence="3 4">TLL-A4</strain>
    </source>
</reference>
<evidence type="ECO:0000259" key="1">
    <source>
        <dbReference type="PROSITE" id="PS51186"/>
    </source>
</evidence>
<organism evidence="3 4">
    <name type="scientific">Muribaculum gordoncarteri</name>
    <dbReference type="NCBI Taxonomy" id="2530390"/>
    <lineage>
        <taxon>Bacteria</taxon>
        <taxon>Pseudomonadati</taxon>
        <taxon>Bacteroidota</taxon>
        <taxon>Bacteroidia</taxon>
        <taxon>Bacteroidales</taxon>
        <taxon>Muribaculaceae</taxon>
        <taxon>Muribaculum</taxon>
    </lineage>
</organism>
<dbReference type="EMBL" id="CP039393">
    <property type="protein sequence ID" value="QCD34391.1"/>
    <property type="molecule type" value="Genomic_DNA"/>
</dbReference>
<dbReference type="InterPro" id="IPR000182">
    <property type="entry name" value="GNAT_dom"/>
</dbReference>
<dbReference type="PANTHER" id="PTHR43072:SF8">
    <property type="entry name" value="ACYLTRANSFERASE FABY-RELATED"/>
    <property type="match status" value="1"/>
</dbReference>
<dbReference type="PANTHER" id="PTHR43072">
    <property type="entry name" value="N-ACETYLTRANSFERASE"/>
    <property type="match status" value="1"/>
</dbReference>
<dbReference type="CDD" id="cd04301">
    <property type="entry name" value="NAT_SF"/>
    <property type="match status" value="1"/>
</dbReference>
<evidence type="ECO:0000313" key="3">
    <source>
        <dbReference type="EMBL" id="QCD36974.1"/>
    </source>
</evidence>
<protein>
    <submittedName>
        <fullName evidence="3">N-acetyltransferase family protein</fullName>
    </submittedName>
</protein>
<dbReference type="SUPFAM" id="SSF55729">
    <property type="entry name" value="Acyl-CoA N-acyltransferases (Nat)"/>
    <property type="match status" value="1"/>
</dbReference>
<feature type="domain" description="N-acetyltransferase" evidence="1">
    <location>
        <begin position="1"/>
        <end position="161"/>
    </location>
</feature>
<evidence type="ECO:0000313" key="4">
    <source>
        <dbReference type="Proteomes" id="UP000297031"/>
    </source>
</evidence>
<dbReference type="Pfam" id="PF13420">
    <property type="entry name" value="Acetyltransf_4"/>
    <property type="match status" value="1"/>
</dbReference>
<keyword evidence="3" id="KW-0808">Transferase</keyword>